<feature type="region of interest" description="Disordered" evidence="4">
    <location>
        <begin position="1"/>
        <end position="27"/>
    </location>
</feature>
<dbReference type="Pfam" id="PF00635">
    <property type="entry name" value="Motile_Sperm"/>
    <property type="match status" value="1"/>
</dbReference>
<dbReference type="EMBL" id="SZYD01000001">
    <property type="protein sequence ID" value="KAD7480234.1"/>
    <property type="molecule type" value="Genomic_DNA"/>
</dbReference>
<dbReference type="PROSITE" id="PS50297">
    <property type="entry name" value="ANK_REP_REGION"/>
    <property type="match status" value="4"/>
</dbReference>
<evidence type="ECO:0000256" key="2">
    <source>
        <dbReference type="ARBA" id="ARBA00023043"/>
    </source>
</evidence>
<accession>A0A5N6Q697</accession>
<dbReference type="PROSITE" id="PS50202">
    <property type="entry name" value="MSP"/>
    <property type="match status" value="1"/>
</dbReference>
<dbReference type="SUPFAM" id="SSF48403">
    <property type="entry name" value="Ankyrin repeat"/>
    <property type="match status" value="1"/>
</dbReference>
<dbReference type="OrthoDB" id="194358at2759"/>
<reference evidence="6 7" key="1">
    <citation type="submission" date="2019-05" db="EMBL/GenBank/DDBJ databases">
        <title>Mikania micrantha, genome provides insights into the molecular mechanism of rapid growth.</title>
        <authorList>
            <person name="Liu B."/>
        </authorList>
    </citation>
    <scope>NUCLEOTIDE SEQUENCE [LARGE SCALE GENOMIC DNA]</scope>
    <source>
        <strain evidence="6">NLD-2019</strain>
        <tissue evidence="6">Leaf</tissue>
    </source>
</reference>
<dbReference type="SUPFAM" id="SSF49354">
    <property type="entry name" value="PapD-like"/>
    <property type="match status" value="1"/>
</dbReference>
<gene>
    <name evidence="6" type="ORF">E3N88_03370</name>
</gene>
<feature type="repeat" description="ANK" evidence="3">
    <location>
        <begin position="297"/>
        <end position="329"/>
    </location>
</feature>
<comment type="caution">
    <text evidence="6">The sequence shown here is derived from an EMBL/GenBank/DDBJ whole genome shotgun (WGS) entry which is preliminary data.</text>
</comment>
<feature type="repeat" description="ANK" evidence="3">
    <location>
        <begin position="264"/>
        <end position="296"/>
    </location>
</feature>
<sequence length="478" mass="52249">MLTADTPILIPDDPTRNGSKPNSRASIPPSIMEKLVEVSDQVVPIDFVLGTKCRATVRLRSLSATASIAFKVQTSSPHKFLVNPPTGLIPPLTQTTFQIILKPQPQIPSSFPRSTDDRFLIRTVRVGSAHPGTITSWTYDVKLKVAFVGPFLLRHAVNSGDCDAVRSMIKFQRMLLAELSTREAESLYRVANRLDNSGDMVSLLLGAGLKVESATRSLEEVEDSRWGEKGWSELHVAVAFDRTDEVSRLIKMGEHCTLDCKDREGRTALYLAASKGYERCVRVLAGAGANVDAKRNDGCTALSRAAAKGNSRMVKVLIDLGADPSIVADDRHRSAIDIARDEGYNEIVEILERGEDVLNAARRGDLVHLESLLERDASVDFRDQYGLTAIHIAAIKGHKDVVMLLVEFGSDLECTDVEGRTPLHMAVVGGSKDTVEVLINRGANLNAKCNRGAIPLQVAQTMGYELITQFLLLNQPIS</sequence>
<dbReference type="InterPro" id="IPR002110">
    <property type="entry name" value="Ankyrin_rpt"/>
</dbReference>
<evidence type="ECO:0000256" key="4">
    <source>
        <dbReference type="SAM" id="MobiDB-lite"/>
    </source>
</evidence>
<dbReference type="PROSITE" id="PS50088">
    <property type="entry name" value="ANK_REPEAT"/>
    <property type="match status" value="4"/>
</dbReference>
<name>A0A5N6Q697_9ASTR</name>
<evidence type="ECO:0000313" key="6">
    <source>
        <dbReference type="EMBL" id="KAD7480234.1"/>
    </source>
</evidence>
<dbReference type="Pfam" id="PF12796">
    <property type="entry name" value="Ank_2"/>
    <property type="match status" value="2"/>
</dbReference>
<feature type="domain" description="MSP" evidence="5">
    <location>
        <begin position="24"/>
        <end position="148"/>
    </location>
</feature>
<dbReference type="InterPro" id="IPR013783">
    <property type="entry name" value="Ig-like_fold"/>
</dbReference>
<organism evidence="6 7">
    <name type="scientific">Mikania micrantha</name>
    <name type="common">bitter vine</name>
    <dbReference type="NCBI Taxonomy" id="192012"/>
    <lineage>
        <taxon>Eukaryota</taxon>
        <taxon>Viridiplantae</taxon>
        <taxon>Streptophyta</taxon>
        <taxon>Embryophyta</taxon>
        <taxon>Tracheophyta</taxon>
        <taxon>Spermatophyta</taxon>
        <taxon>Magnoliopsida</taxon>
        <taxon>eudicotyledons</taxon>
        <taxon>Gunneridae</taxon>
        <taxon>Pentapetalae</taxon>
        <taxon>asterids</taxon>
        <taxon>campanulids</taxon>
        <taxon>Asterales</taxon>
        <taxon>Asteraceae</taxon>
        <taxon>Asteroideae</taxon>
        <taxon>Heliantheae alliance</taxon>
        <taxon>Eupatorieae</taxon>
        <taxon>Mikania</taxon>
    </lineage>
</organism>
<feature type="repeat" description="ANK" evidence="3">
    <location>
        <begin position="385"/>
        <end position="417"/>
    </location>
</feature>
<keyword evidence="2 3" id="KW-0040">ANK repeat</keyword>
<dbReference type="PRINTS" id="PR01415">
    <property type="entry name" value="ANKYRIN"/>
</dbReference>
<keyword evidence="7" id="KW-1185">Reference proteome</keyword>
<evidence type="ECO:0000256" key="3">
    <source>
        <dbReference type="PROSITE-ProRule" id="PRU00023"/>
    </source>
</evidence>
<dbReference type="Pfam" id="PF00023">
    <property type="entry name" value="Ank"/>
    <property type="match status" value="1"/>
</dbReference>
<protein>
    <recommendedName>
        <fullName evidence="5">MSP domain-containing protein</fullName>
    </recommendedName>
</protein>
<dbReference type="Gene3D" id="2.60.40.10">
    <property type="entry name" value="Immunoglobulins"/>
    <property type="match status" value="1"/>
</dbReference>
<dbReference type="AlphaFoldDB" id="A0A5N6Q697"/>
<feature type="compositionally biased region" description="Polar residues" evidence="4">
    <location>
        <begin position="16"/>
        <end position="25"/>
    </location>
</feature>
<proteinExistence type="predicted"/>
<evidence type="ECO:0000256" key="1">
    <source>
        <dbReference type="ARBA" id="ARBA00022737"/>
    </source>
</evidence>
<feature type="repeat" description="ANK" evidence="3">
    <location>
        <begin position="418"/>
        <end position="450"/>
    </location>
</feature>
<dbReference type="InterPro" id="IPR036770">
    <property type="entry name" value="Ankyrin_rpt-contain_sf"/>
</dbReference>
<dbReference type="SMART" id="SM00248">
    <property type="entry name" value="ANK"/>
    <property type="match status" value="6"/>
</dbReference>
<dbReference type="InterPro" id="IPR008962">
    <property type="entry name" value="PapD-like_sf"/>
</dbReference>
<dbReference type="Gene3D" id="1.25.40.20">
    <property type="entry name" value="Ankyrin repeat-containing domain"/>
    <property type="match status" value="3"/>
</dbReference>
<keyword evidence="1" id="KW-0677">Repeat</keyword>
<dbReference type="PANTHER" id="PTHR24171">
    <property type="entry name" value="ANKYRIN REPEAT DOMAIN-CONTAINING PROTEIN 39-RELATED"/>
    <property type="match status" value="1"/>
</dbReference>
<evidence type="ECO:0000313" key="7">
    <source>
        <dbReference type="Proteomes" id="UP000326396"/>
    </source>
</evidence>
<dbReference type="InterPro" id="IPR000535">
    <property type="entry name" value="MSP_dom"/>
</dbReference>
<dbReference type="Proteomes" id="UP000326396">
    <property type="component" value="Linkage Group LG1"/>
</dbReference>
<dbReference type="PANTHER" id="PTHR24171:SF9">
    <property type="entry name" value="ANKYRIN REPEAT DOMAIN-CONTAINING PROTEIN 39"/>
    <property type="match status" value="1"/>
</dbReference>
<evidence type="ECO:0000259" key="5">
    <source>
        <dbReference type="PROSITE" id="PS50202"/>
    </source>
</evidence>